<feature type="domain" description="Methyltransferase" evidence="1">
    <location>
        <begin position="57"/>
        <end position="146"/>
    </location>
</feature>
<reference evidence="2 3" key="1">
    <citation type="submission" date="2019-09" db="EMBL/GenBank/DDBJ databases">
        <title>Hybrid Assembly of the complete Genome of the Deep-Sea Bacterium Moritella marina from long Nanopore and Illumina reads.</title>
        <authorList>
            <person name="Magin S."/>
            <person name="Georgoulis A."/>
            <person name="Papadimitriou K."/>
            <person name="Iliakis G."/>
            <person name="Vorgias C.E."/>
        </authorList>
    </citation>
    <scope>NUCLEOTIDE SEQUENCE [LARGE SCALE GENOMIC DNA]</scope>
    <source>
        <strain evidence="2 3">MP-1</strain>
    </source>
</reference>
<proteinExistence type="predicted"/>
<dbReference type="GO" id="GO:0008168">
    <property type="term" value="F:methyltransferase activity"/>
    <property type="evidence" value="ECO:0007669"/>
    <property type="project" value="UniProtKB-KW"/>
</dbReference>
<dbReference type="EMBL" id="CP044399">
    <property type="protein sequence ID" value="QFI37356.1"/>
    <property type="molecule type" value="Genomic_DNA"/>
</dbReference>
<name>A0A5J6WH09_MORMI</name>
<keyword evidence="3" id="KW-1185">Reference proteome</keyword>
<sequence length="262" mass="28864">MLLPAGAVPVVSVEEHYESLLSDVYTWLMGGFDEAKSSNLAFFKNRHIASSSSGIALDLGAGSGFQSIPLAELGFNVTAIDLSQKLLGELRTNATSQSLVTMPSIAINKSITTINDDILNFKDHLSSPCELIICMTDTITYLKSKQDALTISQDSFSSLEAGGKLVLTFRDLSAELKDTDRFIPVRSDENIIFTCFLEYEPETVKIHDIVYIKKQDSWVLNKSCYRKIRLSAEWVEEQLAVIGFSIEESSNSGGFQTIVAVK</sequence>
<organism evidence="2 3">
    <name type="scientific">Moritella marina ATCC 15381</name>
    <dbReference type="NCBI Taxonomy" id="1202962"/>
    <lineage>
        <taxon>Bacteria</taxon>
        <taxon>Pseudomonadati</taxon>
        <taxon>Pseudomonadota</taxon>
        <taxon>Gammaproteobacteria</taxon>
        <taxon>Alteromonadales</taxon>
        <taxon>Moritellaceae</taxon>
        <taxon>Moritella</taxon>
    </lineage>
</organism>
<dbReference type="CDD" id="cd02440">
    <property type="entry name" value="AdoMet_MTases"/>
    <property type="match status" value="1"/>
</dbReference>
<keyword evidence="2" id="KW-0489">Methyltransferase</keyword>
<evidence type="ECO:0000259" key="1">
    <source>
        <dbReference type="Pfam" id="PF13649"/>
    </source>
</evidence>
<dbReference type="RefSeq" id="WP_019439809.1">
    <property type="nucleotide sequence ID" value="NZ_ALOE01000004.1"/>
</dbReference>
<dbReference type="InterPro" id="IPR041698">
    <property type="entry name" value="Methyltransf_25"/>
</dbReference>
<dbReference type="OrthoDB" id="9772751at2"/>
<dbReference type="Proteomes" id="UP000327424">
    <property type="component" value="Chromosome"/>
</dbReference>
<keyword evidence="2" id="KW-0808">Transferase</keyword>
<dbReference type="Pfam" id="PF13649">
    <property type="entry name" value="Methyltransf_25"/>
    <property type="match status" value="1"/>
</dbReference>
<accession>A0A5J6WH09</accession>
<dbReference type="Gene3D" id="3.40.50.150">
    <property type="entry name" value="Vaccinia Virus protein VP39"/>
    <property type="match status" value="1"/>
</dbReference>
<gene>
    <name evidence="2" type="ORF">FR932_05690</name>
</gene>
<evidence type="ECO:0000313" key="2">
    <source>
        <dbReference type="EMBL" id="QFI37356.1"/>
    </source>
</evidence>
<dbReference type="SUPFAM" id="SSF53335">
    <property type="entry name" value="S-adenosyl-L-methionine-dependent methyltransferases"/>
    <property type="match status" value="1"/>
</dbReference>
<dbReference type="InterPro" id="IPR029063">
    <property type="entry name" value="SAM-dependent_MTases_sf"/>
</dbReference>
<protein>
    <submittedName>
        <fullName evidence="2">Methyltransferase domain-containing protein</fullName>
    </submittedName>
</protein>
<dbReference type="KEGG" id="mmaa:FR932_05690"/>
<dbReference type="AlphaFoldDB" id="A0A5J6WH09"/>
<evidence type="ECO:0000313" key="3">
    <source>
        <dbReference type="Proteomes" id="UP000327424"/>
    </source>
</evidence>
<dbReference type="Gene3D" id="2.20.25.110">
    <property type="entry name" value="S-adenosyl-L-methionine-dependent methyltransferases"/>
    <property type="match status" value="1"/>
</dbReference>
<dbReference type="GO" id="GO:0032259">
    <property type="term" value="P:methylation"/>
    <property type="evidence" value="ECO:0007669"/>
    <property type="project" value="UniProtKB-KW"/>
</dbReference>